<keyword evidence="4" id="KW-0539">Nucleus</keyword>
<evidence type="ECO:0000313" key="7">
    <source>
        <dbReference type="EMBL" id="TPP49454.1"/>
    </source>
</evidence>
<comment type="subcellular location">
    <subcellularLocation>
        <location evidence="1">Nucleus</location>
    </subcellularLocation>
</comment>
<evidence type="ECO:0000256" key="5">
    <source>
        <dbReference type="SAM" id="MobiDB-lite"/>
    </source>
</evidence>
<evidence type="ECO:0000256" key="1">
    <source>
        <dbReference type="ARBA" id="ARBA00004123"/>
    </source>
</evidence>
<dbReference type="AlphaFoldDB" id="A0A504XM94"/>
<dbReference type="CDD" id="cd21133">
    <property type="entry name" value="EVE"/>
    <property type="match status" value="1"/>
</dbReference>
<name>A0A504XM94_LEIDO</name>
<accession>A0A504XM94</accession>
<protein>
    <recommendedName>
        <fullName evidence="2">Thymocyte nuclear protein 1</fullName>
    </recommendedName>
</protein>
<dbReference type="PANTHER" id="PTHR14087">
    <property type="entry name" value="THYMOCYTE NUCLEAR PROTEIN 1"/>
    <property type="match status" value="1"/>
</dbReference>
<evidence type="ECO:0000256" key="3">
    <source>
        <dbReference type="ARBA" id="ARBA00022553"/>
    </source>
</evidence>
<sequence length="674" mass="71630">MSRKRVRAEDIHYWLLKSEPHKFSIDDLAKQKTSPWDGVRNYAARNNMCAMSVGDKVLFYHSNTKEPGVAGLAEVVRLAYDDFTALEKTSEYFDPKATKEKNPWKMVDVKFVAKWDTVLTLHELKSRRELQKMALFTQSRLSVQPVSASDTAGVPIPVPVPSRPALVAAGPSLSVAPPRSTPAAVPIPVAVPSTAPATLSPAPPYAPVAQPVVPLPIAAGSSAAPQPTDASFAPAFAVSISPLPNTSSAQYVAPAPRLSGSEPTQPAMPVPTASATSYPKPSPDAPPAVAPLPSTLMSSVPSPVAPASPAVAKKVTFALSGGATEAVAPSPPAVPMLVPSVPVVLPPTAVPLVAPSVPALPSPDLPLLRATEEEPPKAVVPVDEAAPKMEHAAYQRVPDYMKWLYPALLEGSSACSPPLEFPLAKQRRRTGAKRTTHLHDAMEVQRLQFLVDQLEVARHYLKIEARCVTKEQRSSSSLTTAGCAAVPTDTVSDAIHKPEGAEDVTKANIWTAAYFGSPQQLGSVMEKRKFDGILDSAGYVHYKRRQWGLKRVGDTFVLGLGSRGTPLQFAAAAGKLDSVVLLLASGARDTTFPRLKEILSADSMQVIESVFKPRSHAPRQNHAPTAEAAFTSEAALPVTTPAFTSEHVVRIDECGRSPLVQIGDATTAAMATFA</sequence>
<feature type="domain" description="EVE" evidence="6">
    <location>
        <begin position="13"/>
        <end position="151"/>
    </location>
</feature>
<dbReference type="VEuPathDB" id="TriTrypDB:LDHU3_36.9560"/>
<proteinExistence type="predicted"/>
<dbReference type="GO" id="GO:0005634">
    <property type="term" value="C:nucleus"/>
    <property type="evidence" value="ECO:0007669"/>
    <property type="project" value="UniProtKB-SubCell"/>
</dbReference>
<dbReference type="Gene3D" id="3.10.590.10">
    <property type="entry name" value="ph1033 like domains"/>
    <property type="match status" value="1"/>
</dbReference>
<organism evidence="7 8">
    <name type="scientific">Leishmania donovani</name>
    <dbReference type="NCBI Taxonomy" id="5661"/>
    <lineage>
        <taxon>Eukaryota</taxon>
        <taxon>Discoba</taxon>
        <taxon>Euglenozoa</taxon>
        <taxon>Kinetoplastea</taxon>
        <taxon>Metakinetoplastina</taxon>
        <taxon>Trypanosomatida</taxon>
        <taxon>Trypanosomatidae</taxon>
        <taxon>Leishmaniinae</taxon>
        <taxon>Leishmania</taxon>
    </lineage>
</organism>
<evidence type="ECO:0000313" key="8">
    <source>
        <dbReference type="Proteomes" id="UP000318821"/>
    </source>
</evidence>
<dbReference type="VEuPathDB" id="TriTrypDB:LDHU3_36.9570"/>
<keyword evidence="3" id="KW-0597">Phosphoprotein</keyword>
<feature type="region of interest" description="Disordered" evidence="5">
    <location>
        <begin position="251"/>
        <end position="290"/>
    </location>
</feature>
<dbReference type="VEuPathDB" id="TriTrypDB:LdCL_360084600"/>
<comment type="caution">
    <text evidence="7">The sequence shown here is derived from an EMBL/GenBank/DDBJ whole genome shotgun (WGS) entry which is preliminary data.</text>
</comment>
<feature type="compositionally biased region" description="Pro residues" evidence="5">
    <location>
        <begin position="280"/>
        <end position="290"/>
    </location>
</feature>
<evidence type="ECO:0000256" key="4">
    <source>
        <dbReference type="ARBA" id="ARBA00023242"/>
    </source>
</evidence>
<dbReference type="VEuPathDB" id="TriTrypDB:LdBPK_367190.1"/>
<dbReference type="VEuPathDB" id="TriTrypDB:LdBPK_367200.1"/>
<dbReference type="InterPro" id="IPR002740">
    <property type="entry name" value="EVE_domain"/>
</dbReference>
<gene>
    <name evidence="7" type="ORF">CGC20_18655</name>
</gene>
<dbReference type="Pfam" id="PF01878">
    <property type="entry name" value="EVE"/>
    <property type="match status" value="1"/>
</dbReference>
<dbReference type="Proteomes" id="UP000318821">
    <property type="component" value="Unassembled WGS sequence"/>
</dbReference>
<dbReference type="EMBL" id="RHLD01000001">
    <property type="protein sequence ID" value="TPP49454.1"/>
    <property type="molecule type" value="Genomic_DNA"/>
</dbReference>
<reference evidence="8" key="1">
    <citation type="submission" date="2019-02" db="EMBL/GenBank/DDBJ databases">
        <title>FDA dAtabase for Regulatory Grade micrObial Sequences (FDA-ARGOS): Supporting development and validation of Infectious Disease Dx tests.</title>
        <authorList>
            <person name="Duncan R."/>
            <person name="Fisher C."/>
            <person name="Tallon L."/>
            <person name="Sadzewicz L."/>
            <person name="Sengamalay N."/>
            <person name="Ott S."/>
            <person name="Godinez A."/>
            <person name="Nagaraj S."/>
            <person name="Vavikolanu K."/>
            <person name="Vyas G."/>
            <person name="Nadendla S."/>
            <person name="Aluvathingal J."/>
            <person name="Sichtig H."/>
        </authorList>
    </citation>
    <scope>NUCLEOTIDE SEQUENCE [LARGE SCALE GENOMIC DNA]</scope>
    <source>
        <strain evidence="8">FDAARGOS_360</strain>
    </source>
</reference>
<dbReference type="VEuPathDB" id="TriTrypDB:LdCL_360084500"/>
<dbReference type="SUPFAM" id="SSF88697">
    <property type="entry name" value="PUA domain-like"/>
    <property type="match status" value="1"/>
</dbReference>
<evidence type="ECO:0000259" key="6">
    <source>
        <dbReference type="Pfam" id="PF01878"/>
    </source>
</evidence>
<dbReference type="FunFam" id="3.10.590.10:FF:000003">
    <property type="entry name" value="Thymocyte nuclear protein 1"/>
    <property type="match status" value="1"/>
</dbReference>
<dbReference type="InterPro" id="IPR015947">
    <property type="entry name" value="PUA-like_sf"/>
</dbReference>
<dbReference type="InterPro" id="IPR052181">
    <property type="entry name" value="5hmC_binding"/>
</dbReference>
<dbReference type="PANTHER" id="PTHR14087:SF7">
    <property type="entry name" value="THYMOCYTE NUCLEAR PROTEIN 1"/>
    <property type="match status" value="1"/>
</dbReference>
<dbReference type="InterPro" id="IPR047197">
    <property type="entry name" value="THYN1-like_EVE"/>
</dbReference>
<evidence type="ECO:0000256" key="2">
    <source>
        <dbReference type="ARBA" id="ARBA00014654"/>
    </source>
</evidence>